<organism evidence="2 3">
    <name type="scientific">Parelaphostrongylus tenuis</name>
    <name type="common">Meningeal worm</name>
    <dbReference type="NCBI Taxonomy" id="148309"/>
    <lineage>
        <taxon>Eukaryota</taxon>
        <taxon>Metazoa</taxon>
        <taxon>Ecdysozoa</taxon>
        <taxon>Nematoda</taxon>
        <taxon>Chromadorea</taxon>
        <taxon>Rhabditida</taxon>
        <taxon>Rhabditina</taxon>
        <taxon>Rhabditomorpha</taxon>
        <taxon>Strongyloidea</taxon>
        <taxon>Metastrongylidae</taxon>
        <taxon>Parelaphostrongylus</taxon>
    </lineage>
</organism>
<dbReference type="AlphaFoldDB" id="A0AAD5MSD9"/>
<protein>
    <submittedName>
        <fullName evidence="2">Uncharacterized protein</fullName>
    </submittedName>
</protein>
<dbReference type="EMBL" id="JAHQIW010000689">
    <property type="protein sequence ID" value="KAJ1349559.1"/>
    <property type="molecule type" value="Genomic_DNA"/>
</dbReference>
<name>A0AAD5MSD9_PARTN</name>
<dbReference type="PANTHER" id="PTHR34228">
    <property type="entry name" value="PROTEIN CBG09474-RELATED"/>
    <property type="match status" value="1"/>
</dbReference>
<sequence>MSRLAVVALAITLLPLSSSRLLCGVDLLMSNSMEVSIKLDCPAQLEQHQQCCTNHGACYIFRKPYQECDQTYCECVHEIAGKSEGVCQMHGENFCNIVKDTGRNVYDLHAM</sequence>
<comment type="caution">
    <text evidence="2">The sequence shown here is derived from an EMBL/GenBank/DDBJ whole genome shotgun (WGS) entry which is preliminary data.</text>
</comment>
<evidence type="ECO:0000313" key="3">
    <source>
        <dbReference type="Proteomes" id="UP001196413"/>
    </source>
</evidence>
<evidence type="ECO:0000313" key="2">
    <source>
        <dbReference type="EMBL" id="KAJ1349559.1"/>
    </source>
</evidence>
<evidence type="ECO:0000256" key="1">
    <source>
        <dbReference type="SAM" id="SignalP"/>
    </source>
</evidence>
<accession>A0AAD5MSD9</accession>
<feature type="chain" id="PRO_5042032125" evidence="1">
    <location>
        <begin position="20"/>
        <end position="111"/>
    </location>
</feature>
<dbReference type="Proteomes" id="UP001196413">
    <property type="component" value="Unassembled WGS sequence"/>
</dbReference>
<reference evidence="2" key="1">
    <citation type="submission" date="2021-06" db="EMBL/GenBank/DDBJ databases">
        <title>Parelaphostrongylus tenuis whole genome reference sequence.</title>
        <authorList>
            <person name="Garwood T.J."/>
            <person name="Larsen P.A."/>
            <person name="Fountain-Jones N.M."/>
            <person name="Garbe J.R."/>
            <person name="Macchietto M.G."/>
            <person name="Kania S.A."/>
            <person name="Gerhold R.W."/>
            <person name="Richards J.E."/>
            <person name="Wolf T.M."/>
        </authorList>
    </citation>
    <scope>NUCLEOTIDE SEQUENCE</scope>
    <source>
        <strain evidence="2">MNPRO001-30</strain>
        <tissue evidence="2">Meninges</tissue>
    </source>
</reference>
<dbReference type="PANTHER" id="PTHR34228:SF7">
    <property type="entry name" value="SECRETORY PEPTIDE"/>
    <property type="match status" value="1"/>
</dbReference>
<dbReference type="InterPro" id="IPR053322">
    <property type="entry name" value="PLA2-like"/>
</dbReference>
<feature type="signal peptide" evidence="1">
    <location>
        <begin position="1"/>
        <end position="19"/>
    </location>
</feature>
<gene>
    <name evidence="2" type="ORF">KIN20_005150</name>
</gene>
<keyword evidence="3" id="KW-1185">Reference proteome</keyword>
<proteinExistence type="predicted"/>
<keyword evidence="1" id="KW-0732">Signal</keyword>